<dbReference type="Proteomes" id="UP000440732">
    <property type="component" value="Unassembled WGS sequence"/>
</dbReference>
<accession>A0A6A3F867</accession>
<organism evidence="2 12">
    <name type="scientific">Phytophthora fragariae</name>
    <dbReference type="NCBI Taxonomy" id="53985"/>
    <lineage>
        <taxon>Eukaryota</taxon>
        <taxon>Sar</taxon>
        <taxon>Stramenopiles</taxon>
        <taxon>Oomycota</taxon>
        <taxon>Peronosporomycetes</taxon>
        <taxon>Peronosporales</taxon>
        <taxon>Peronosporaceae</taxon>
        <taxon>Phytophthora</taxon>
    </lineage>
</organism>
<dbReference type="Proteomes" id="UP000440367">
    <property type="component" value="Unassembled WGS sequence"/>
</dbReference>
<evidence type="ECO:0000313" key="3">
    <source>
        <dbReference type="EMBL" id="KAE9016737.1"/>
    </source>
</evidence>
<dbReference type="Proteomes" id="UP000429523">
    <property type="component" value="Unassembled WGS sequence"/>
</dbReference>
<dbReference type="EMBL" id="QXFW01000305">
    <property type="protein sequence ID" value="KAE9016737.1"/>
    <property type="molecule type" value="Genomic_DNA"/>
</dbReference>
<evidence type="ECO:0000313" key="8">
    <source>
        <dbReference type="EMBL" id="KAE9241621.1"/>
    </source>
</evidence>
<evidence type="ECO:0000313" key="17">
    <source>
        <dbReference type="Proteomes" id="UP000441208"/>
    </source>
</evidence>
<evidence type="ECO:0000313" key="5">
    <source>
        <dbReference type="EMBL" id="KAE9125650.1"/>
    </source>
</evidence>
<name>A0A6A3F867_9STRA</name>
<evidence type="ECO:0000313" key="7">
    <source>
        <dbReference type="EMBL" id="KAE9218881.1"/>
    </source>
</evidence>
<dbReference type="Proteomes" id="UP000460718">
    <property type="component" value="Unassembled WGS sequence"/>
</dbReference>
<evidence type="ECO:0000313" key="11">
    <source>
        <dbReference type="EMBL" id="KAE9340348.1"/>
    </source>
</evidence>
<evidence type="ECO:0000313" key="4">
    <source>
        <dbReference type="EMBL" id="KAE9120592.1"/>
    </source>
</evidence>
<evidence type="ECO:0000313" key="9">
    <source>
        <dbReference type="EMBL" id="KAE9249443.1"/>
    </source>
</evidence>
<dbReference type="Proteomes" id="UP000488956">
    <property type="component" value="Unassembled WGS sequence"/>
</dbReference>
<dbReference type="EMBL" id="QXGE01000320">
    <property type="protein sequence ID" value="KAE9316102.1"/>
    <property type="molecule type" value="Genomic_DNA"/>
</dbReference>
<dbReference type="OrthoDB" id="106983at2759"/>
<feature type="region of interest" description="Disordered" evidence="1">
    <location>
        <begin position="42"/>
        <end position="62"/>
    </location>
</feature>
<evidence type="ECO:0000313" key="21">
    <source>
        <dbReference type="Proteomes" id="UP000488956"/>
    </source>
</evidence>
<dbReference type="EMBL" id="QXGA01000301">
    <property type="protein sequence ID" value="KAE9148233.1"/>
    <property type="molecule type" value="Genomic_DNA"/>
</dbReference>
<dbReference type="EMBL" id="QXGD01000371">
    <property type="protein sequence ID" value="KAE9241621.1"/>
    <property type="molecule type" value="Genomic_DNA"/>
</dbReference>
<evidence type="ECO:0000313" key="2">
    <source>
        <dbReference type="EMBL" id="KAE8941522.1"/>
    </source>
</evidence>
<dbReference type="EMBL" id="QXFZ01000231">
    <property type="protein sequence ID" value="KAE9125650.1"/>
    <property type="molecule type" value="Genomic_DNA"/>
</dbReference>
<dbReference type="EMBL" id="QXGF01000356">
    <property type="protein sequence ID" value="KAE8941522.1"/>
    <property type="molecule type" value="Genomic_DNA"/>
</dbReference>
<reference evidence="12 13" key="1">
    <citation type="submission" date="2018-08" db="EMBL/GenBank/DDBJ databases">
        <title>Genomic investigation of the strawberry pathogen Phytophthora fragariae indicates pathogenicity is determined by transcriptional variation in three key races.</title>
        <authorList>
            <person name="Adams T.M."/>
            <person name="Armitage A.D."/>
            <person name="Sobczyk M.K."/>
            <person name="Bates H.J."/>
            <person name="Dunwell J.M."/>
            <person name="Nellist C.F."/>
            <person name="Harrison R.J."/>
        </authorList>
    </citation>
    <scope>NUCLEOTIDE SEQUENCE [LARGE SCALE GENOMIC DNA]</scope>
    <source>
        <strain evidence="10 14">A4</strain>
        <strain evidence="8 15">BC-1</strain>
        <strain evidence="9 19">BC-23</strain>
        <strain evidence="7 13">NOV-27</strain>
        <strain evidence="6 16">NOV-5</strain>
        <strain evidence="5 17">NOV-71</strain>
        <strain evidence="11 20">NOV-77</strain>
        <strain evidence="2 12">NOV-9</strain>
        <strain evidence="4 21">ONT-3</strain>
        <strain evidence="3 18">SCRP245</strain>
    </source>
</reference>
<dbReference type="Proteomes" id="UP000441208">
    <property type="component" value="Unassembled WGS sequence"/>
</dbReference>
<evidence type="ECO:0000313" key="15">
    <source>
        <dbReference type="Proteomes" id="UP000440367"/>
    </source>
</evidence>
<evidence type="ECO:0000313" key="13">
    <source>
        <dbReference type="Proteomes" id="UP000433483"/>
    </source>
</evidence>
<feature type="region of interest" description="Disordered" evidence="1">
    <location>
        <begin position="235"/>
        <end position="275"/>
    </location>
</feature>
<evidence type="ECO:0000313" key="10">
    <source>
        <dbReference type="EMBL" id="KAE9316102.1"/>
    </source>
</evidence>
<dbReference type="Proteomes" id="UP000433483">
    <property type="component" value="Unassembled WGS sequence"/>
</dbReference>
<evidence type="ECO:0000313" key="16">
    <source>
        <dbReference type="Proteomes" id="UP000440732"/>
    </source>
</evidence>
<comment type="caution">
    <text evidence="2">The sequence shown here is derived from an EMBL/GenBank/DDBJ whole genome shotgun (WGS) entry which is preliminary data.</text>
</comment>
<dbReference type="EMBL" id="QXFX01000316">
    <property type="protein sequence ID" value="KAE9120592.1"/>
    <property type="molecule type" value="Genomic_DNA"/>
</dbReference>
<evidence type="ECO:0000313" key="20">
    <source>
        <dbReference type="Proteomes" id="UP000486351"/>
    </source>
</evidence>
<dbReference type="EMBL" id="QXGB01000336">
    <property type="protein sequence ID" value="KAE9218881.1"/>
    <property type="molecule type" value="Genomic_DNA"/>
</dbReference>
<evidence type="ECO:0000313" key="12">
    <source>
        <dbReference type="Proteomes" id="UP000429523"/>
    </source>
</evidence>
<protein>
    <submittedName>
        <fullName evidence="2">Uncharacterized protein</fullName>
    </submittedName>
</protein>
<evidence type="ECO:0000313" key="19">
    <source>
        <dbReference type="Proteomes" id="UP000476176"/>
    </source>
</evidence>
<evidence type="ECO:0000256" key="1">
    <source>
        <dbReference type="SAM" id="MobiDB-lite"/>
    </source>
</evidence>
<evidence type="ECO:0000313" key="6">
    <source>
        <dbReference type="EMBL" id="KAE9148233.1"/>
    </source>
</evidence>
<dbReference type="Proteomes" id="UP000437068">
    <property type="component" value="Unassembled WGS sequence"/>
</dbReference>
<gene>
    <name evidence="10" type="ORF">PF001_g7469</name>
    <name evidence="8" type="ORF">PF002_g9164</name>
    <name evidence="9" type="ORF">PF004_g3391</name>
    <name evidence="7" type="ORF">PF005_g8085</name>
    <name evidence="6" type="ORF">PF006_g7147</name>
    <name evidence="5" type="ORF">PF007_g6279</name>
    <name evidence="11" type="ORF">PF008_g11158</name>
    <name evidence="2" type="ORF">PF009_g8686</name>
    <name evidence="4" type="ORF">PF010_g7436</name>
    <name evidence="3" type="ORF">PF011_g7014</name>
</gene>
<keyword evidence="13" id="KW-1185">Reference proteome</keyword>
<evidence type="ECO:0000313" key="18">
    <source>
        <dbReference type="Proteomes" id="UP000460718"/>
    </source>
</evidence>
<dbReference type="EMBL" id="QXGC01000107">
    <property type="protein sequence ID" value="KAE9249443.1"/>
    <property type="molecule type" value="Genomic_DNA"/>
</dbReference>
<evidence type="ECO:0000313" key="14">
    <source>
        <dbReference type="Proteomes" id="UP000437068"/>
    </source>
</evidence>
<dbReference type="Proteomes" id="UP000476176">
    <property type="component" value="Unassembled WGS sequence"/>
</dbReference>
<dbReference type="AlphaFoldDB" id="A0A6A3F867"/>
<dbReference type="EMBL" id="QXFY01000585">
    <property type="protein sequence ID" value="KAE9340348.1"/>
    <property type="molecule type" value="Genomic_DNA"/>
</dbReference>
<sequence>MVIHDQVDWRALEDSLALDESLVESVFYGLSKEYDKRQRDRELRLSGHQPKCNDNNYNNEEEERHGHVNVNQLDEVMFAKADVLLALENAEGYLDKRPWLRVLHTRLACVTFEKEGASLQGFVRHRQRDRTVCLRDVRRRLEAIYADAKLSMEVEEKHKRFLAQARAVSPWCVRNPKCLHPSPARQLYGVHVLPPRPITEEELQAQRDCMASHARAVVNAAVGIVIDKLLAPYARPKTSASTGRRTARRAVRTEDSSRVSSTQRQARARREQAERDTQLRALRLELLAPTADLAASHKMDSVEVESRKKKDEVAQVMLQLASVEAQGDARLARKLLDHPVVQSGFRRTAEQAKRLGITGQTWEVVKLWRDLYRTSTMQALGNM</sequence>
<proteinExistence type="predicted"/>
<dbReference type="Proteomes" id="UP000486351">
    <property type="component" value="Unassembled WGS sequence"/>
</dbReference>